<reference evidence="1" key="1">
    <citation type="journal article" date="2019" name="bioRxiv">
        <title>The Genome of the Zebra Mussel, Dreissena polymorpha: A Resource for Invasive Species Research.</title>
        <authorList>
            <person name="McCartney M.A."/>
            <person name="Auch B."/>
            <person name="Kono T."/>
            <person name="Mallez S."/>
            <person name="Zhang Y."/>
            <person name="Obille A."/>
            <person name="Becker A."/>
            <person name="Abrahante J.E."/>
            <person name="Garbe J."/>
            <person name="Badalamenti J.P."/>
            <person name="Herman A."/>
            <person name="Mangelson H."/>
            <person name="Liachko I."/>
            <person name="Sullivan S."/>
            <person name="Sone E.D."/>
            <person name="Koren S."/>
            <person name="Silverstein K.A.T."/>
            <person name="Beckman K.B."/>
            <person name="Gohl D.M."/>
        </authorList>
    </citation>
    <scope>NUCLEOTIDE SEQUENCE</scope>
    <source>
        <strain evidence="1">Duluth1</strain>
        <tissue evidence="1">Whole animal</tissue>
    </source>
</reference>
<sequence length="247" mass="27855">METELAPIGNNNSDIFQQNAFTSDGITFWGGFVESNFDFLKMVIEYLKNRTSHFDTPISNDFCLLGQIGLLAYLHLVGNERAPDCWLINNMFGGKALSYENCGIDLIRPLYGYMVNKRLAKEIANQIDLNTLKTVLERIDFAAVAKTPVVKLVLETGTSENGECPFQCLMLKSEVFLQMVEGVRAYQTKDLVVEDQDGEDLFICGGDRVCDLHDVVYGETWTDDVTADALLWRIQESLPQMEGMCYQ</sequence>
<reference evidence="1" key="2">
    <citation type="submission" date="2020-11" db="EMBL/GenBank/DDBJ databases">
        <authorList>
            <person name="McCartney M.A."/>
            <person name="Auch B."/>
            <person name="Kono T."/>
            <person name="Mallez S."/>
            <person name="Becker A."/>
            <person name="Gohl D.M."/>
            <person name="Silverstein K.A.T."/>
            <person name="Koren S."/>
            <person name="Bechman K.B."/>
            <person name="Herman A."/>
            <person name="Abrahante J.E."/>
            <person name="Garbe J."/>
        </authorList>
    </citation>
    <scope>NUCLEOTIDE SEQUENCE</scope>
    <source>
        <strain evidence="1">Duluth1</strain>
        <tissue evidence="1">Whole animal</tissue>
    </source>
</reference>
<accession>A0A9D4J5P6</accession>
<dbReference type="EMBL" id="JAIWYP010000007">
    <property type="protein sequence ID" value="KAH3796939.1"/>
    <property type="molecule type" value="Genomic_DNA"/>
</dbReference>
<proteinExistence type="predicted"/>
<dbReference type="Proteomes" id="UP000828390">
    <property type="component" value="Unassembled WGS sequence"/>
</dbReference>
<evidence type="ECO:0000313" key="1">
    <source>
        <dbReference type="EMBL" id="KAH3796939.1"/>
    </source>
</evidence>
<evidence type="ECO:0000313" key="2">
    <source>
        <dbReference type="Proteomes" id="UP000828390"/>
    </source>
</evidence>
<dbReference type="AlphaFoldDB" id="A0A9D4J5P6"/>
<name>A0A9D4J5P6_DREPO</name>
<comment type="caution">
    <text evidence="1">The sequence shown here is derived from an EMBL/GenBank/DDBJ whole genome shotgun (WGS) entry which is preliminary data.</text>
</comment>
<protein>
    <submittedName>
        <fullName evidence="1">Uncharacterized protein</fullName>
    </submittedName>
</protein>
<keyword evidence="2" id="KW-1185">Reference proteome</keyword>
<organism evidence="1 2">
    <name type="scientific">Dreissena polymorpha</name>
    <name type="common">Zebra mussel</name>
    <name type="synonym">Mytilus polymorpha</name>
    <dbReference type="NCBI Taxonomy" id="45954"/>
    <lineage>
        <taxon>Eukaryota</taxon>
        <taxon>Metazoa</taxon>
        <taxon>Spiralia</taxon>
        <taxon>Lophotrochozoa</taxon>
        <taxon>Mollusca</taxon>
        <taxon>Bivalvia</taxon>
        <taxon>Autobranchia</taxon>
        <taxon>Heteroconchia</taxon>
        <taxon>Euheterodonta</taxon>
        <taxon>Imparidentia</taxon>
        <taxon>Neoheterodontei</taxon>
        <taxon>Myida</taxon>
        <taxon>Dreissenoidea</taxon>
        <taxon>Dreissenidae</taxon>
        <taxon>Dreissena</taxon>
    </lineage>
</organism>
<gene>
    <name evidence="1" type="ORF">DPMN_150515</name>
</gene>